<sequence length="223" mass="24523">MAQKQKSMSLASFSLFLLVRSLNLGETIAAEILQTWCVAKPSSSDSLLRDNIDFACDHVQDECNPIKLGNSNPCYNPNTPIHHASFAMNAYYQKKERHQWNCNFENSGLISITNPSYAGCIYKGGATLMDLSSAGKWCVATPSANNEMLQESIDYACSHVDCSIIKFGGSCYDPSNLISHASVAMNLYYQANGKLDSSCDFKGTGLIVTSDPSYANCKFEFRK</sequence>
<dbReference type="AlphaFoldDB" id="W9R540"/>
<protein>
    <recommendedName>
        <fullName evidence="5">X8 domain-containing protein</fullName>
    </recommendedName>
</protein>
<keyword evidence="2" id="KW-0325">Glycoprotein</keyword>
<dbReference type="Gene3D" id="1.20.58.1040">
    <property type="match status" value="2"/>
</dbReference>
<proteinExistence type="predicted"/>
<dbReference type="Proteomes" id="UP000030645">
    <property type="component" value="Unassembled WGS sequence"/>
</dbReference>
<keyword evidence="7" id="KW-1185">Reference proteome</keyword>
<dbReference type="eggNOG" id="ENOG502SN5H">
    <property type="taxonomic scope" value="Eukaryota"/>
</dbReference>
<feature type="domain" description="X8" evidence="5">
    <location>
        <begin position="35"/>
        <end position="122"/>
    </location>
</feature>
<feature type="signal peptide" evidence="4">
    <location>
        <begin position="1"/>
        <end position="29"/>
    </location>
</feature>
<dbReference type="Pfam" id="PF07983">
    <property type="entry name" value="X8"/>
    <property type="match status" value="2"/>
</dbReference>
<dbReference type="InterPro" id="IPR012946">
    <property type="entry name" value="X8"/>
</dbReference>
<organism evidence="6 7">
    <name type="scientific">Morus notabilis</name>
    <dbReference type="NCBI Taxonomy" id="981085"/>
    <lineage>
        <taxon>Eukaryota</taxon>
        <taxon>Viridiplantae</taxon>
        <taxon>Streptophyta</taxon>
        <taxon>Embryophyta</taxon>
        <taxon>Tracheophyta</taxon>
        <taxon>Spermatophyta</taxon>
        <taxon>Magnoliopsida</taxon>
        <taxon>eudicotyledons</taxon>
        <taxon>Gunneridae</taxon>
        <taxon>Pentapetalae</taxon>
        <taxon>rosids</taxon>
        <taxon>fabids</taxon>
        <taxon>Rosales</taxon>
        <taxon>Moraceae</taxon>
        <taxon>Moreae</taxon>
        <taxon>Morus</taxon>
    </lineage>
</organism>
<evidence type="ECO:0000313" key="6">
    <source>
        <dbReference type="EMBL" id="EXB69303.1"/>
    </source>
</evidence>
<evidence type="ECO:0000256" key="1">
    <source>
        <dbReference type="ARBA" id="ARBA00004609"/>
    </source>
</evidence>
<keyword evidence="3 4" id="KW-0732">Signal</keyword>
<keyword evidence="2" id="KW-0449">Lipoprotein</keyword>
<evidence type="ECO:0000256" key="3">
    <source>
        <dbReference type="ARBA" id="ARBA00022729"/>
    </source>
</evidence>
<dbReference type="GO" id="GO:0005886">
    <property type="term" value="C:plasma membrane"/>
    <property type="evidence" value="ECO:0007669"/>
    <property type="project" value="UniProtKB-SubCell"/>
</dbReference>
<reference evidence="7" key="1">
    <citation type="submission" date="2013-01" db="EMBL/GenBank/DDBJ databases">
        <title>Draft Genome Sequence of a Mulberry Tree, Morus notabilis C.K. Schneid.</title>
        <authorList>
            <person name="He N."/>
            <person name="Zhao S."/>
        </authorList>
    </citation>
    <scope>NUCLEOTIDE SEQUENCE</scope>
</reference>
<dbReference type="PANTHER" id="PTHR31044">
    <property type="entry name" value="BETA-1,3 GLUCANASE"/>
    <property type="match status" value="1"/>
</dbReference>
<accession>W9R540</accession>
<dbReference type="EMBL" id="KE344583">
    <property type="protein sequence ID" value="EXB69303.1"/>
    <property type="molecule type" value="Genomic_DNA"/>
</dbReference>
<name>W9R540_9ROSA</name>
<evidence type="ECO:0000259" key="5">
    <source>
        <dbReference type="SMART" id="SM00768"/>
    </source>
</evidence>
<evidence type="ECO:0000313" key="7">
    <source>
        <dbReference type="Proteomes" id="UP000030645"/>
    </source>
</evidence>
<evidence type="ECO:0000256" key="4">
    <source>
        <dbReference type="SAM" id="SignalP"/>
    </source>
</evidence>
<dbReference type="STRING" id="981085.W9R540"/>
<dbReference type="GO" id="GO:0098552">
    <property type="term" value="C:side of membrane"/>
    <property type="evidence" value="ECO:0007669"/>
    <property type="project" value="UniProtKB-KW"/>
</dbReference>
<keyword evidence="2" id="KW-0472">Membrane</keyword>
<evidence type="ECO:0000256" key="2">
    <source>
        <dbReference type="ARBA" id="ARBA00022622"/>
    </source>
</evidence>
<dbReference type="InterPro" id="IPR044788">
    <property type="entry name" value="X8_dom_prot"/>
</dbReference>
<dbReference type="SMART" id="SM00768">
    <property type="entry name" value="X8"/>
    <property type="match status" value="2"/>
</dbReference>
<feature type="domain" description="X8" evidence="5">
    <location>
        <begin position="136"/>
        <end position="219"/>
    </location>
</feature>
<comment type="subcellular location">
    <subcellularLocation>
        <location evidence="1">Cell membrane</location>
        <topology evidence="1">Lipid-anchor</topology>
        <topology evidence="1">GPI-anchor</topology>
    </subcellularLocation>
</comment>
<keyword evidence="2" id="KW-0336">GPI-anchor</keyword>
<feature type="chain" id="PRO_5004928102" description="X8 domain-containing protein" evidence="4">
    <location>
        <begin position="30"/>
        <end position="223"/>
    </location>
</feature>
<gene>
    <name evidence="6" type="ORF">L484_002861</name>
</gene>
<dbReference type="GO" id="GO:0009506">
    <property type="term" value="C:plasmodesma"/>
    <property type="evidence" value="ECO:0007669"/>
    <property type="project" value="UniProtKB-ARBA"/>
</dbReference>
<dbReference type="PANTHER" id="PTHR31044:SF130">
    <property type="entry name" value="CARBOHYDRATE-BINDING X8 DOMAIN SUPERFAMILY PROTEIN"/>
    <property type="match status" value="1"/>
</dbReference>